<keyword evidence="8 12" id="KW-0267">Excision nuclease</keyword>
<protein>
    <recommendedName>
        <fullName evidence="11 12">UvrABC system protein B</fullName>
        <shortName evidence="12">Protein UvrB</shortName>
    </recommendedName>
    <alternativeName>
        <fullName evidence="12">Excinuclease ABC subunit B</fullName>
    </alternativeName>
</protein>
<accession>A0A7C6A8T0</accession>
<dbReference type="NCBIfam" id="NF003673">
    <property type="entry name" value="PRK05298.1"/>
    <property type="match status" value="1"/>
</dbReference>
<evidence type="ECO:0000313" key="18">
    <source>
        <dbReference type="EMBL" id="HHS51932.1"/>
    </source>
</evidence>
<dbReference type="Pfam" id="PF04851">
    <property type="entry name" value="ResIII"/>
    <property type="match status" value="1"/>
</dbReference>
<comment type="function">
    <text evidence="12">The UvrABC repair system catalyzes the recognition and processing of DNA lesions. A damage recognition complex composed of 2 UvrA and 2 UvrB subunits scans DNA for abnormalities. Upon binding of the UvrA(2)B(2) complex to a putative damaged site, the DNA wraps around one UvrB monomer. DNA wrap is dependent on ATP binding by UvrB and probably causes local melting of the DNA helix, facilitating insertion of UvrB beta-hairpin between the DNA strands. Then UvrB probes one DNA strand for the presence of a lesion. If a lesion is found the UvrA subunits dissociate and the UvrB-DNA preincision complex is formed. This complex is subsequently bound by UvrC and the second UvrB is released. If no lesion is found, the DNA wraps around the other UvrB subunit that will check the other stand for damage.</text>
</comment>
<dbReference type="Gene3D" id="3.40.50.300">
    <property type="entry name" value="P-loop containing nucleotide triphosphate hydrolases"/>
    <property type="match status" value="3"/>
</dbReference>
<feature type="region of interest" description="Disordered" evidence="14">
    <location>
        <begin position="663"/>
        <end position="682"/>
    </location>
</feature>
<dbReference type="CDD" id="cd17916">
    <property type="entry name" value="DEXHc_UvrB"/>
    <property type="match status" value="1"/>
</dbReference>
<evidence type="ECO:0000256" key="3">
    <source>
        <dbReference type="ARBA" id="ARBA00022490"/>
    </source>
</evidence>
<dbReference type="Pfam" id="PF12344">
    <property type="entry name" value="UvrB"/>
    <property type="match status" value="1"/>
</dbReference>
<dbReference type="CDD" id="cd18790">
    <property type="entry name" value="SF2_C_UvrB"/>
    <property type="match status" value="1"/>
</dbReference>
<keyword evidence="3 12" id="KW-0963">Cytoplasm</keyword>
<evidence type="ECO:0000259" key="15">
    <source>
        <dbReference type="PROSITE" id="PS50151"/>
    </source>
</evidence>
<dbReference type="PROSITE" id="PS51194">
    <property type="entry name" value="HELICASE_CTER"/>
    <property type="match status" value="1"/>
</dbReference>
<keyword evidence="12 13" id="KW-0742">SOS response</keyword>
<evidence type="ECO:0000256" key="5">
    <source>
        <dbReference type="ARBA" id="ARBA00022763"/>
    </source>
</evidence>
<dbReference type="EMBL" id="DTLI01000092">
    <property type="protein sequence ID" value="HHS51932.1"/>
    <property type="molecule type" value="Genomic_DNA"/>
</dbReference>
<evidence type="ECO:0000259" key="17">
    <source>
        <dbReference type="PROSITE" id="PS51194"/>
    </source>
</evidence>
<gene>
    <name evidence="12 18" type="primary">uvrB</name>
    <name evidence="18" type="ORF">ENW73_03560</name>
</gene>
<evidence type="ECO:0000256" key="8">
    <source>
        <dbReference type="ARBA" id="ARBA00022881"/>
    </source>
</evidence>
<dbReference type="PANTHER" id="PTHR24029">
    <property type="entry name" value="UVRABC SYSTEM PROTEIN B"/>
    <property type="match status" value="1"/>
</dbReference>
<organism evidence="18">
    <name type="scientific">candidate division WOR-3 bacterium</name>
    <dbReference type="NCBI Taxonomy" id="2052148"/>
    <lineage>
        <taxon>Bacteria</taxon>
        <taxon>Bacteria division WOR-3</taxon>
    </lineage>
</organism>
<comment type="subcellular location">
    <subcellularLocation>
        <location evidence="1 12 13">Cytoplasm</location>
    </subcellularLocation>
</comment>
<sequence>MFKLVAPFKPTGDQPEAIEALTKGVLENKKYQTLLGVTGSGKTFTIANVIERVQKPTIVISHNKTLAAQLFGEFKQFFPENAVEYFISYYDYYQPEAYVPEMDLYIEKDASINEEIDRLRLRATSSLIERRDVIIVASVSCIYNLGEPWEYKEALLPIDIDKELDRETLLEKLINLQYSRNDLELRRSCFRVRGDVVEIHPSHRDYGVRIEFVGNSVGRISIFDLLTGDVTERRERVVIYPAKYFITSASRIETAIKSIELELAQRLQEFQAQGKLLEAQRLKTRTRFDIEMIREFGYCPGIENYSRHLSGRAPGERPYCLLDYFPSDYLMVIDESHVTIPQIEGMYNGDRSRKETLVEYGFRLPSCLDNRPLRFDEFEKLINQVIFTSATPSEFELRRSGGVVEQIVRPTGLVDPKMIVRPTQGQIDDLINEIKKRTERKERVLVTTLTKRMAEDLAEYLAEMGIKVRYLHSEIDAIERVEILRGLRVGDFDVLVGINLLREGLDLPEVSLVAILDADKEGFLRDERSIIQTAGRAARNVRGEVIMYADNITKSIKNALAETERRRQKQIKYNEEHRIVPKSIEKSITQVMKTTIVADAKKTEEDIEDLEPEDKLELLAKLQEEMKQAAALLEFEKAAKIRDRIKKIKEELMEEEFLPSKIKGKRHRLRINPRHKPHPPPK</sequence>
<dbReference type="GO" id="GO:0005737">
    <property type="term" value="C:cytoplasm"/>
    <property type="evidence" value="ECO:0007669"/>
    <property type="project" value="UniProtKB-SubCell"/>
</dbReference>
<dbReference type="InterPro" id="IPR006935">
    <property type="entry name" value="Helicase/UvrB_N"/>
</dbReference>
<evidence type="ECO:0000256" key="11">
    <source>
        <dbReference type="ARBA" id="ARBA00029504"/>
    </source>
</evidence>
<evidence type="ECO:0000256" key="6">
    <source>
        <dbReference type="ARBA" id="ARBA00022769"/>
    </source>
</evidence>
<dbReference type="HAMAP" id="MF_00204">
    <property type="entry name" value="UvrB"/>
    <property type="match status" value="1"/>
</dbReference>
<feature type="binding site" evidence="12">
    <location>
        <begin position="36"/>
        <end position="43"/>
    </location>
    <ligand>
        <name>ATP</name>
        <dbReference type="ChEBI" id="CHEBI:30616"/>
    </ligand>
</feature>
<dbReference type="InterPro" id="IPR004807">
    <property type="entry name" value="UvrB"/>
</dbReference>
<evidence type="ECO:0000256" key="10">
    <source>
        <dbReference type="ARBA" id="ARBA00026033"/>
    </source>
</evidence>
<dbReference type="InterPro" id="IPR027417">
    <property type="entry name" value="P-loop_NTPase"/>
</dbReference>
<dbReference type="PROSITE" id="PS51192">
    <property type="entry name" value="HELICASE_ATP_BIND_1"/>
    <property type="match status" value="1"/>
</dbReference>
<dbReference type="GO" id="GO:0009432">
    <property type="term" value="P:SOS response"/>
    <property type="evidence" value="ECO:0007669"/>
    <property type="project" value="UniProtKB-UniRule"/>
</dbReference>
<name>A0A7C6A8T0_UNCW3</name>
<reference evidence="18" key="1">
    <citation type="journal article" date="2020" name="mSystems">
        <title>Genome- and Community-Level Interaction Insights into Carbon Utilization and Element Cycling Functions of Hydrothermarchaeota in Hydrothermal Sediment.</title>
        <authorList>
            <person name="Zhou Z."/>
            <person name="Liu Y."/>
            <person name="Xu W."/>
            <person name="Pan J."/>
            <person name="Luo Z.H."/>
            <person name="Li M."/>
        </authorList>
    </citation>
    <scope>NUCLEOTIDE SEQUENCE [LARGE SCALE GENOMIC DNA]</scope>
    <source>
        <strain evidence="18">SpSt-876</strain>
    </source>
</reference>
<dbReference type="InterPro" id="IPR001943">
    <property type="entry name" value="UVR_dom"/>
</dbReference>
<dbReference type="SMART" id="SM00490">
    <property type="entry name" value="HELICc"/>
    <property type="match status" value="1"/>
</dbReference>
<evidence type="ECO:0000256" key="7">
    <source>
        <dbReference type="ARBA" id="ARBA00022840"/>
    </source>
</evidence>
<dbReference type="GO" id="GO:0005524">
    <property type="term" value="F:ATP binding"/>
    <property type="evidence" value="ECO:0007669"/>
    <property type="project" value="UniProtKB-UniRule"/>
</dbReference>
<dbReference type="InterPro" id="IPR036876">
    <property type="entry name" value="UVR_dom_sf"/>
</dbReference>
<dbReference type="GO" id="GO:0006289">
    <property type="term" value="P:nucleotide-excision repair"/>
    <property type="evidence" value="ECO:0007669"/>
    <property type="project" value="UniProtKB-UniRule"/>
</dbReference>
<dbReference type="NCBIfam" id="TIGR00631">
    <property type="entry name" value="uvrb"/>
    <property type="match status" value="1"/>
</dbReference>
<dbReference type="Pfam" id="PF02151">
    <property type="entry name" value="UVR"/>
    <property type="match status" value="1"/>
</dbReference>
<keyword evidence="6 12" id="KW-0228">DNA excision</keyword>
<dbReference type="GO" id="GO:0016887">
    <property type="term" value="F:ATP hydrolysis activity"/>
    <property type="evidence" value="ECO:0007669"/>
    <property type="project" value="InterPro"/>
</dbReference>
<evidence type="ECO:0000256" key="12">
    <source>
        <dbReference type="HAMAP-Rule" id="MF_00204"/>
    </source>
</evidence>
<feature type="domain" description="Helicase C-terminal" evidence="17">
    <location>
        <begin position="426"/>
        <end position="588"/>
    </location>
</feature>
<keyword evidence="7 12" id="KW-0067">ATP-binding</keyword>
<keyword evidence="5 12" id="KW-0227">DNA damage</keyword>
<dbReference type="Gene3D" id="4.10.860.10">
    <property type="entry name" value="UVR domain"/>
    <property type="match status" value="1"/>
</dbReference>
<feature type="domain" description="UVR" evidence="15">
    <location>
        <begin position="616"/>
        <end position="651"/>
    </location>
</feature>
<feature type="domain" description="Helicase ATP-binding" evidence="16">
    <location>
        <begin position="23"/>
        <end position="156"/>
    </location>
</feature>
<evidence type="ECO:0000259" key="16">
    <source>
        <dbReference type="PROSITE" id="PS51192"/>
    </source>
</evidence>
<evidence type="ECO:0000256" key="9">
    <source>
        <dbReference type="ARBA" id="ARBA00023204"/>
    </source>
</evidence>
<evidence type="ECO:0000256" key="4">
    <source>
        <dbReference type="ARBA" id="ARBA00022741"/>
    </source>
</evidence>
<comment type="caution">
    <text evidence="18">The sequence shown here is derived from an EMBL/GenBank/DDBJ whole genome shotgun (WGS) entry which is preliminary data.</text>
</comment>
<proteinExistence type="inferred from homology"/>
<dbReference type="InterPro" id="IPR001650">
    <property type="entry name" value="Helicase_C-like"/>
</dbReference>
<evidence type="ECO:0000256" key="13">
    <source>
        <dbReference type="RuleBase" id="RU003587"/>
    </source>
</evidence>
<evidence type="ECO:0000256" key="1">
    <source>
        <dbReference type="ARBA" id="ARBA00004496"/>
    </source>
</evidence>
<dbReference type="SUPFAM" id="SSF52540">
    <property type="entry name" value="P-loop containing nucleoside triphosphate hydrolases"/>
    <property type="match status" value="2"/>
</dbReference>
<dbReference type="GO" id="GO:0003677">
    <property type="term" value="F:DNA binding"/>
    <property type="evidence" value="ECO:0007669"/>
    <property type="project" value="UniProtKB-UniRule"/>
</dbReference>
<dbReference type="InterPro" id="IPR041471">
    <property type="entry name" value="UvrB_inter"/>
</dbReference>
<dbReference type="Pfam" id="PF00271">
    <property type="entry name" value="Helicase_C"/>
    <property type="match status" value="1"/>
</dbReference>
<dbReference type="InterPro" id="IPR024759">
    <property type="entry name" value="UvrB_YAD/RRR_dom"/>
</dbReference>
<feature type="short sequence motif" description="Beta-hairpin" evidence="12">
    <location>
        <begin position="89"/>
        <end position="112"/>
    </location>
</feature>
<keyword evidence="9 12" id="KW-0234">DNA repair</keyword>
<dbReference type="Pfam" id="PF17757">
    <property type="entry name" value="UvrB_inter"/>
    <property type="match status" value="1"/>
</dbReference>
<dbReference type="GO" id="GO:0009381">
    <property type="term" value="F:excinuclease ABC activity"/>
    <property type="evidence" value="ECO:0007669"/>
    <property type="project" value="UniProtKB-UniRule"/>
</dbReference>
<dbReference type="SMART" id="SM00487">
    <property type="entry name" value="DEXDc"/>
    <property type="match status" value="1"/>
</dbReference>
<evidence type="ECO:0000256" key="14">
    <source>
        <dbReference type="SAM" id="MobiDB-lite"/>
    </source>
</evidence>
<dbReference type="PANTHER" id="PTHR24029:SF0">
    <property type="entry name" value="UVRABC SYSTEM PROTEIN B"/>
    <property type="match status" value="1"/>
</dbReference>
<comment type="subunit">
    <text evidence="10 12 13">Forms a heterotetramer with UvrA during the search for lesions. Interacts with UvrC in an incision complex.</text>
</comment>
<keyword evidence="4 12" id="KW-0547">Nucleotide-binding</keyword>
<evidence type="ECO:0000256" key="2">
    <source>
        <dbReference type="ARBA" id="ARBA00008533"/>
    </source>
</evidence>
<dbReference type="AlphaFoldDB" id="A0A7C6A8T0"/>
<dbReference type="PROSITE" id="PS50151">
    <property type="entry name" value="UVR"/>
    <property type="match status" value="1"/>
</dbReference>
<comment type="domain">
    <text evidence="12">The beta-hairpin motif is involved in DNA binding.</text>
</comment>
<comment type="similarity">
    <text evidence="2 12 13">Belongs to the UvrB family.</text>
</comment>
<dbReference type="InterPro" id="IPR014001">
    <property type="entry name" value="Helicase_ATP-bd"/>
</dbReference>
<dbReference type="SUPFAM" id="SSF46600">
    <property type="entry name" value="C-terminal UvrC-binding domain of UvrB"/>
    <property type="match status" value="1"/>
</dbReference>
<dbReference type="GO" id="GO:0009380">
    <property type="term" value="C:excinuclease repair complex"/>
    <property type="evidence" value="ECO:0007669"/>
    <property type="project" value="InterPro"/>
</dbReference>